<dbReference type="GO" id="GO:0032259">
    <property type="term" value="P:methylation"/>
    <property type="evidence" value="ECO:0007669"/>
    <property type="project" value="UniProtKB-KW"/>
</dbReference>
<keyword evidence="3" id="KW-0489">Methyltransferase</keyword>
<dbReference type="InterPro" id="IPR050447">
    <property type="entry name" value="Erg6_SMT_methyltransf"/>
</dbReference>
<gene>
    <name evidence="3" type="ORF">QP939_27440</name>
</gene>
<organism evidence="3 4">
    <name type="scientific">Amycolatopsis nalaikhensis</name>
    <dbReference type="NCBI Taxonomy" id="715472"/>
    <lineage>
        <taxon>Bacteria</taxon>
        <taxon>Bacillati</taxon>
        <taxon>Actinomycetota</taxon>
        <taxon>Actinomycetes</taxon>
        <taxon>Pseudonocardiales</taxon>
        <taxon>Pseudonocardiaceae</taxon>
        <taxon>Amycolatopsis</taxon>
    </lineage>
</organism>
<dbReference type="RefSeq" id="WP_285449093.1">
    <property type="nucleotide sequence ID" value="NZ_CP127173.1"/>
</dbReference>
<evidence type="ECO:0000313" key="3">
    <source>
        <dbReference type="EMBL" id="WIV52696.1"/>
    </source>
</evidence>
<dbReference type="InterPro" id="IPR013216">
    <property type="entry name" value="Methyltransf_11"/>
</dbReference>
<evidence type="ECO:0000256" key="1">
    <source>
        <dbReference type="ARBA" id="ARBA00022679"/>
    </source>
</evidence>
<name>A0ABY8XCH8_9PSEU</name>
<dbReference type="GO" id="GO:0008168">
    <property type="term" value="F:methyltransferase activity"/>
    <property type="evidence" value="ECO:0007669"/>
    <property type="project" value="UniProtKB-KW"/>
</dbReference>
<dbReference type="PANTHER" id="PTHR44068:SF11">
    <property type="entry name" value="GERANYL DIPHOSPHATE 2-C-METHYLTRANSFERASE"/>
    <property type="match status" value="1"/>
</dbReference>
<keyword evidence="1" id="KW-0808">Transferase</keyword>
<protein>
    <submittedName>
        <fullName evidence="3">Class I SAM-dependent methyltransferase</fullName>
    </submittedName>
</protein>
<proteinExistence type="predicted"/>
<keyword evidence="4" id="KW-1185">Reference proteome</keyword>
<dbReference type="PANTHER" id="PTHR44068">
    <property type="entry name" value="ZGC:194242"/>
    <property type="match status" value="1"/>
</dbReference>
<dbReference type="InterPro" id="IPR029063">
    <property type="entry name" value="SAM-dependent_MTases_sf"/>
</dbReference>
<dbReference type="CDD" id="cd02440">
    <property type="entry name" value="AdoMet_MTases"/>
    <property type="match status" value="1"/>
</dbReference>
<evidence type="ECO:0000313" key="4">
    <source>
        <dbReference type="Proteomes" id="UP001227101"/>
    </source>
</evidence>
<dbReference type="Gene3D" id="3.40.50.150">
    <property type="entry name" value="Vaccinia Virus protein VP39"/>
    <property type="match status" value="1"/>
</dbReference>
<dbReference type="Pfam" id="PF08241">
    <property type="entry name" value="Methyltransf_11"/>
    <property type="match status" value="1"/>
</dbReference>
<sequence>MGLRDRFQAGLARQLGHPSGLRGRVVGTMLNRGNRRPVTAAVAALGLTGGETALDIGFGGGVGLALLVRDAGTVHGVEISTTMLARARRTFRREIAANRIRLHEGSITALPLEDGSIDAAMTTNTVYFVDDLDGAFAEVARVLKPGGTFVLGIGDPETMNRSPLFTEHGFRIRPVADVEAALGRAGLELRRHEKLGAGQIGFHLLVTAK</sequence>
<dbReference type="Proteomes" id="UP001227101">
    <property type="component" value="Chromosome"/>
</dbReference>
<feature type="domain" description="Methyltransferase type 11" evidence="2">
    <location>
        <begin position="54"/>
        <end position="151"/>
    </location>
</feature>
<accession>A0ABY8XCH8</accession>
<dbReference type="EMBL" id="CP127173">
    <property type="protein sequence ID" value="WIV52696.1"/>
    <property type="molecule type" value="Genomic_DNA"/>
</dbReference>
<evidence type="ECO:0000259" key="2">
    <source>
        <dbReference type="Pfam" id="PF08241"/>
    </source>
</evidence>
<dbReference type="SUPFAM" id="SSF53335">
    <property type="entry name" value="S-adenosyl-L-methionine-dependent methyltransferases"/>
    <property type="match status" value="1"/>
</dbReference>
<reference evidence="3 4" key="1">
    <citation type="submission" date="2023-06" db="EMBL/GenBank/DDBJ databases">
        <authorList>
            <person name="Oyuntsetseg B."/>
            <person name="Kim S.B."/>
        </authorList>
    </citation>
    <scope>NUCLEOTIDE SEQUENCE [LARGE SCALE GENOMIC DNA]</scope>
    <source>
        <strain evidence="3 4">2-2</strain>
    </source>
</reference>